<dbReference type="PANTHER" id="PTHR43639">
    <property type="entry name" value="OXIDOREDUCTASE, SHORT-CHAIN DEHYDROGENASE/REDUCTASE FAMILY (AFU_ORTHOLOGUE AFUA_5G02870)"/>
    <property type="match status" value="1"/>
</dbReference>
<reference evidence="3" key="1">
    <citation type="submission" date="2018-05" db="EMBL/GenBank/DDBJ databases">
        <authorList>
            <person name="Lanie J.A."/>
            <person name="Ng W.-L."/>
            <person name="Kazmierczak K.M."/>
            <person name="Andrzejewski T.M."/>
            <person name="Davidsen T.M."/>
            <person name="Wayne K.J."/>
            <person name="Tettelin H."/>
            <person name="Glass J.I."/>
            <person name="Rusch D."/>
            <person name="Podicherti R."/>
            <person name="Tsui H.-C.T."/>
            <person name="Winkler M.E."/>
        </authorList>
    </citation>
    <scope>NUCLEOTIDE SEQUENCE</scope>
</reference>
<dbReference type="Gene3D" id="3.40.50.720">
    <property type="entry name" value="NAD(P)-binding Rossmann-like Domain"/>
    <property type="match status" value="1"/>
</dbReference>
<dbReference type="AlphaFoldDB" id="A0A382LF65"/>
<dbReference type="Pfam" id="PF13561">
    <property type="entry name" value="adh_short_C2"/>
    <property type="match status" value="1"/>
</dbReference>
<name>A0A382LF65_9ZZZZ</name>
<dbReference type="PROSITE" id="PS00061">
    <property type="entry name" value="ADH_SHORT"/>
    <property type="match status" value="1"/>
</dbReference>
<dbReference type="FunFam" id="3.40.50.720:FF:000084">
    <property type="entry name" value="Short-chain dehydrogenase reductase"/>
    <property type="match status" value="1"/>
</dbReference>
<evidence type="ECO:0008006" key="4">
    <source>
        <dbReference type="Google" id="ProtNLM"/>
    </source>
</evidence>
<gene>
    <name evidence="3" type="ORF">METZ01_LOCUS286355</name>
</gene>
<dbReference type="GO" id="GO:0016491">
    <property type="term" value="F:oxidoreductase activity"/>
    <property type="evidence" value="ECO:0007669"/>
    <property type="project" value="UniProtKB-KW"/>
</dbReference>
<dbReference type="InterPro" id="IPR036291">
    <property type="entry name" value="NAD(P)-bd_dom_sf"/>
</dbReference>
<dbReference type="EMBL" id="UINC01085702">
    <property type="protein sequence ID" value="SVC33501.1"/>
    <property type="molecule type" value="Genomic_DNA"/>
</dbReference>
<dbReference type="PANTHER" id="PTHR43639:SF1">
    <property type="entry name" value="SHORT-CHAIN DEHYDROGENASE_REDUCTASE FAMILY PROTEIN"/>
    <property type="match status" value="1"/>
</dbReference>
<evidence type="ECO:0000313" key="3">
    <source>
        <dbReference type="EMBL" id="SVC33501.1"/>
    </source>
</evidence>
<dbReference type="PRINTS" id="PR00081">
    <property type="entry name" value="GDHRDH"/>
</dbReference>
<dbReference type="InterPro" id="IPR002347">
    <property type="entry name" value="SDR_fam"/>
</dbReference>
<proteinExistence type="inferred from homology"/>
<evidence type="ECO:0000256" key="2">
    <source>
        <dbReference type="ARBA" id="ARBA00023002"/>
    </source>
</evidence>
<accession>A0A382LF65</accession>
<sequence length="244" mass="26393">MNDTNNKWALITGGSKRIGAKMAETLHDAGINIAIHFNSSSDSAAELCAQLNAKRADSSITLKADLTNQEALEHLVPSLIEQTRRLDVLINNASTFYPTPIQSITLTDWDDLMGTNLKAPLFLCKYAAEHLKKSSGVIINIIDIHAKKPLKDHPIYGSAKAGLATLTRSLAKDLAPDVRVNGISPGLILWPEDEPPEDIKNNILEQIPLKNPGTPEDIAQCALFLIQDAPYATGQIIAVDGGRS</sequence>
<dbReference type="NCBIfam" id="NF006598">
    <property type="entry name" value="PRK09135.1"/>
    <property type="match status" value="1"/>
</dbReference>
<dbReference type="InterPro" id="IPR020904">
    <property type="entry name" value="Sc_DH/Rdtase_CS"/>
</dbReference>
<dbReference type="SUPFAM" id="SSF51735">
    <property type="entry name" value="NAD(P)-binding Rossmann-fold domains"/>
    <property type="match status" value="1"/>
</dbReference>
<dbReference type="PRINTS" id="PR00080">
    <property type="entry name" value="SDRFAMILY"/>
</dbReference>
<feature type="non-terminal residue" evidence="3">
    <location>
        <position position="244"/>
    </location>
</feature>
<evidence type="ECO:0000256" key="1">
    <source>
        <dbReference type="ARBA" id="ARBA00006484"/>
    </source>
</evidence>
<comment type="similarity">
    <text evidence="1">Belongs to the short-chain dehydrogenases/reductases (SDR) family.</text>
</comment>
<keyword evidence="2" id="KW-0560">Oxidoreductase</keyword>
<organism evidence="3">
    <name type="scientific">marine metagenome</name>
    <dbReference type="NCBI Taxonomy" id="408172"/>
    <lineage>
        <taxon>unclassified sequences</taxon>
        <taxon>metagenomes</taxon>
        <taxon>ecological metagenomes</taxon>
    </lineage>
</organism>
<protein>
    <recommendedName>
        <fullName evidence="4">Pteridine reductase</fullName>
    </recommendedName>
</protein>